<keyword evidence="6 8" id="KW-1133">Transmembrane helix</keyword>
<evidence type="ECO:0000256" key="2">
    <source>
        <dbReference type="ARBA" id="ARBA00007647"/>
    </source>
</evidence>
<keyword evidence="5 8" id="KW-0812">Transmembrane</keyword>
<dbReference type="AlphaFoldDB" id="S8CUL2"/>
<evidence type="ECO:0000313" key="9">
    <source>
        <dbReference type="EMBL" id="EPS71059.1"/>
    </source>
</evidence>
<feature type="non-terminal residue" evidence="9">
    <location>
        <position position="589"/>
    </location>
</feature>
<dbReference type="Proteomes" id="UP000015453">
    <property type="component" value="Unassembled WGS sequence"/>
</dbReference>
<dbReference type="PANTHER" id="PTHR21461">
    <property type="entry name" value="GLYCOSYLTRANSFERASE FAMILY 92 PROTEIN"/>
    <property type="match status" value="1"/>
</dbReference>
<evidence type="ECO:0000256" key="3">
    <source>
        <dbReference type="ARBA" id="ARBA00022676"/>
    </source>
</evidence>
<dbReference type="EMBL" id="AUSU01001430">
    <property type="protein sequence ID" value="EPS71059.1"/>
    <property type="molecule type" value="Genomic_DNA"/>
</dbReference>
<keyword evidence="10" id="KW-1185">Reference proteome</keyword>
<reference evidence="9 10" key="1">
    <citation type="journal article" date="2013" name="BMC Genomics">
        <title>The miniature genome of a carnivorous plant Genlisea aurea contains a low number of genes and short non-coding sequences.</title>
        <authorList>
            <person name="Leushkin E.V."/>
            <person name="Sutormin R.A."/>
            <person name="Nabieva E.R."/>
            <person name="Penin A.A."/>
            <person name="Kondrashov A.S."/>
            <person name="Logacheva M.D."/>
        </authorList>
    </citation>
    <scope>NUCLEOTIDE SEQUENCE [LARGE SCALE GENOMIC DNA]</scope>
</reference>
<keyword evidence="4 8" id="KW-0808">Transferase</keyword>
<feature type="transmembrane region" description="Helical" evidence="8">
    <location>
        <begin position="21"/>
        <end position="43"/>
    </location>
</feature>
<accession>S8CUL2</accession>
<dbReference type="GO" id="GO:0016757">
    <property type="term" value="F:glycosyltransferase activity"/>
    <property type="evidence" value="ECO:0007669"/>
    <property type="project" value="UniProtKB-UniRule"/>
</dbReference>
<evidence type="ECO:0000256" key="7">
    <source>
        <dbReference type="ARBA" id="ARBA00023136"/>
    </source>
</evidence>
<comment type="caution">
    <text evidence="9">The sequence shown here is derived from an EMBL/GenBank/DDBJ whole genome shotgun (WGS) entry which is preliminary data.</text>
</comment>
<evidence type="ECO:0000256" key="8">
    <source>
        <dbReference type="RuleBase" id="RU366017"/>
    </source>
</evidence>
<evidence type="ECO:0000256" key="4">
    <source>
        <dbReference type="ARBA" id="ARBA00022679"/>
    </source>
</evidence>
<dbReference type="GO" id="GO:0016020">
    <property type="term" value="C:membrane"/>
    <property type="evidence" value="ECO:0007669"/>
    <property type="project" value="UniProtKB-SubCell"/>
</dbReference>
<keyword evidence="7 8" id="KW-0472">Membrane</keyword>
<dbReference type="PANTHER" id="PTHR21461:SF16">
    <property type="entry name" value="GLYCOSYLTRANSFERASE FAMILY 92 PROTEIN RCOM_0530710"/>
    <property type="match status" value="1"/>
</dbReference>
<evidence type="ECO:0000313" key="10">
    <source>
        <dbReference type="Proteomes" id="UP000015453"/>
    </source>
</evidence>
<sequence>MSLPDQRRSKRKRISKPSDSPLRWFSVRSLLLCFSFLTFLFLVSIKIPLTPSGFHPVLVVSTLSLLSSSSSAGKVESALDFGGFLVVENRVLFPDHVLLLLRSIDHGDSVVGDLECVYHHETQSIDEDDSIISIEKPLSIDEYDELRTIVRCPSSPANYSDHVDLRWRGQKNGFSSDYSRNGSISSWENVVYSATLDETSAVVFVKGLNLKSDRLSDPSPLTCHFEDEQQQELHITKALAAAQEVVRCPLPPALATSVVEGTRVAIGVSQGRRGYSRITVLPSLAKISTLRGRRRRKTAKKHDLCVCTMVWNQGPAIREWIMYHAWLGVQRWFIYDNNSDDGTNAVIRKLDLENFNVSRHAWPWIKTQEAGFSHCALRARHECRWVSFMDVDEFFYFPYSSHGHERFRNSGSVGPGSLRTLVEGVSSTSAAIAEIRTSCHSYGPSGLSSPPAKGVTVGYMCRLVSPERHKSIVRVDALDRTLLNVVHHFRLRKGFRYLNLPQNTAVINHYKYQVWQVFKSKFRRRVATYVADWHENQNEGSRDRAPGLGTEAIEPPNWPRKFCEVWDSGLRDFVLANLADVSTGLLPWE</sequence>
<evidence type="ECO:0000256" key="1">
    <source>
        <dbReference type="ARBA" id="ARBA00004167"/>
    </source>
</evidence>
<dbReference type="InterPro" id="IPR029044">
    <property type="entry name" value="Nucleotide-diphossugar_trans"/>
</dbReference>
<gene>
    <name evidence="9" type="ORF">M569_03700</name>
</gene>
<dbReference type="InterPro" id="IPR008166">
    <property type="entry name" value="Glyco_transf_92"/>
</dbReference>
<evidence type="ECO:0000256" key="5">
    <source>
        <dbReference type="ARBA" id="ARBA00022692"/>
    </source>
</evidence>
<comment type="subcellular location">
    <subcellularLocation>
        <location evidence="1">Membrane</location>
        <topology evidence="1">Single-pass membrane protein</topology>
    </subcellularLocation>
</comment>
<keyword evidence="3 8" id="KW-0328">Glycosyltransferase</keyword>
<comment type="similarity">
    <text evidence="2 8">Belongs to the glycosyltransferase 92 family.</text>
</comment>
<dbReference type="GO" id="GO:0005737">
    <property type="term" value="C:cytoplasm"/>
    <property type="evidence" value="ECO:0007669"/>
    <property type="project" value="TreeGrafter"/>
</dbReference>
<evidence type="ECO:0000256" key="6">
    <source>
        <dbReference type="ARBA" id="ARBA00022989"/>
    </source>
</evidence>
<dbReference type="OrthoDB" id="2526284at2759"/>
<proteinExistence type="inferred from homology"/>
<protein>
    <recommendedName>
        <fullName evidence="8">Glycosyltransferase family 92 protein</fullName>
        <ecNumber evidence="8">2.4.1.-</ecNumber>
    </recommendedName>
</protein>
<dbReference type="SUPFAM" id="SSF53448">
    <property type="entry name" value="Nucleotide-diphospho-sugar transferases"/>
    <property type="match status" value="1"/>
</dbReference>
<name>S8CUL2_9LAMI</name>
<organism evidence="9 10">
    <name type="scientific">Genlisea aurea</name>
    <dbReference type="NCBI Taxonomy" id="192259"/>
    <lineage>
        <taxon>Eukaryota</taxon>
        <taxon>Viridiplantae</taxon>
        <taxon>Streptophyta</taxon>
        <taxon>Embryophyta</taxon>
        <taxon>Tracheophyta</taxon>
        <taxon>Spermatophyta</taxon>
        <taxon>Magnoliopsida</taxon>
        <taxon>eudicotyledons</taxon>
        <taxon>Gunneridae</taxon>
        <taxon>Pentapetalae</taxon>
        <taxon>asterids</taxon>
        <taxon>lamiids</taxon>
        <taxon>Lamiales</taxon>
        <taxon>Lentibulariaceae</taxon>
        <taxon>Genlisea</taxon>
    </lineage>
</organism>
<dbReference type="EC" id="2.4.1.-" evidence="8"/>
<dbReference type="Pfam" id="PF01697">
    <property type="entry name" value="Glyco_transf_92"/>
    <property type="match status" value="1"/>
</dbReference>